<dbReference type="InterPro" id="IPR015202">
    <property type="entry name" value="GO-like_E_set"/>
</dbReference>
<proteinExistence type="predicted"/>
<dbReference type="InterPro" id="IPR013783">
    <property type="entry name" value="Ig-like_fold"/>
</dbReference>
<evidence type="ECO:0000313" key="4">
    <source>
        <dbReference type="Proteomes" id="UP000215914"/>
    </source>
</evidence>
<dbReference type="EMBL" id="CM007898">
    <property type="protein sequence ID" value="OTG14697.1"/>
    <property type="molecule type" value="Genomic_DNA"/>
</dbReference>
<dbReference type="CDD" id="cd02851">
    <property type="entry name" value="E_set_GO_C"/>
    <property type="match status" value="1"/>
</dbReference>
<reference evidence="2" key="3">
    <citation type="submission" date="2020-06" db="EMBL/GenBank/DDBJ databases">
        <title>Helianthus annuus Genome sequencing and assembly Release 2.</title>
        <authorList>
            <person name="Gouzy J."/>
            <person name="Langlade N."/>
            <person name="Munos S."/>
        </authorList>
    </citation>
    <scope>NUCLEOTIDE SEQUENCE</scope>
    <source>
        <tissue evidence="2">Leaves</tissue>
    </source>
</reference>
<dbReference type="Pfam" id="PF09118">
    <property type="entry name" value="GO-like_E_set"/>
    <property type="match status" value="1"/>
</dbReference>
<sequence length="76" mass="8544">MVAPSFNTHSFSMNLRLLVLDGGNTRSVGKLTYEVNMTAPPSGHIVPPGYYMLFVVHEDIPSEAFGLSYEQRWNRV</sequence>
<organism evidence="3 4">
    <name type="scientific">Helianthus annuus</name>
    <name type="common">Common sunflower</name>
    <dbReference type="NCBI Taxonomy" id="4232"/>
    <lineage>
        <taxon>Eukaryota</taxon>
        <taxon>Viridiplantae</taxon>
        <taxon>Streptophyta</taxon>
        <taxon>Embryophyta</taxon>
        <taxon>Tracheophyta</taxon>
        <taxon>Spermatophyta</taxon>
        <taxon>Magnoliopsida</taxon>
        <taxon>eudicotyledons</taxon>
        <taxon>Gunneridae</taxon>
        <taxon>Pentapetalae</taxon>
        <taxon>asterids</taxon>
        <taxon>campanulids</taxon>
        <taxon>Asterales</taxon>
        <taxon>Asteraceae</taxon>
        <taxon>Asteroideae</taxon>
        <taxon>Heliantheae alliance</taxon>
        <taxon>Heliantheae</taxon>
        <taxon>Helianthus</taxon>
    </lineage>
</organism>
<dbReference type="STRING" id="4232.A0A251TU70"/>
<evidence type="ECO:0000313" key="2">
    <source>
        <dbReference type="EMBL" id="KAF5790474.1"/>
    </source>
</evidence>
<dbReference type="Gene3D" id="2.60.40.10">
    <property type="entry name" value="Immunoglobulins"/>
    <property type="match status" value="1"/>
</dbReference>
<protein>
    <submittedName>
        <fullName evidence="2">Immunoglobulin-like, galactose oxidase-like, Early set domain-containing protein</fullName>
    </submittedName>
    <submittedName>
        <fullName evidence="3">Putative immunoglobulin-like fold, Immunoglobulin E-set</fullName>
    </submittedName>
</protein>
<name>A0A251TU70_HELAN</name>
<dbReference type="InParanoid" id="A0A251TU70"/>
<feature type="domain" description="Galactose oxidase-like Early set" evidence="1">
    <location>
        <begin position="1"/>
        <end position="64"/>
    </location>
</feature>
<dbReference type="AlphaFoldDB" id="A0A251TU70"/>
<dbReference type="Proteomes" id="UP000215914">
    <property type="component" value="Chromosome 9"/>
</dbReference>
<dbReference type="OMA" id="EVNMTAP"/>
<reference evidence="3" key="2">
    <citation type="submission" date="2017-02" db="EMBL/GenBank/DDBJ databases">
        <title>Sunflower complete genome.</title>
        <authorList>
            <person name="Langlade N."/>
            <person name="Munos S."/>
        </authorList>
    </citation>
    <scope>NUCLEOTIDE SEQUENCE [LARGE SCALE GENOMIC DNA]</scope>
    <source>
        <tissue evidence="3">Leaves</tissue>
    </source>
</reference>
<dbReference type="Gramene" id="mRNA:HanXRQr2_Chr09g0383661">
    <property type="protein sequence ID" value="CDS:HanXRQr2_Chr09g0383661.1"/>
    <property type="gene ID" value="HanXRQr2_Chr09g0383661"/>
</dbReference>
<keyword evidence="4" id="KW-1185">Reference proteome</keyword>
<evidence type="ECO:0000259" key="1">
    <source>
        <dbReference type="Pfam" id="PF09118"/>
    </source>
</evidence>
<dbReference type="SUPFAM" id="SSF81296">
    <property type="entry name" value="E set domains"/>
    <property type="match status" value="1"/>
</dbReference>
<dbReference type="PANTHER" id="PTHR32208">
    <property type="entry name" value="SECRETED PROTEIN-RELATED"/>
    <property type="match status" value="1"/>
</dbReference>
<gene>
    <name evidence="3" type="ORF">HannXRQ_Chr09g0252321</name>
    <name evidence="2" type="ORF">HanXRQr2_Chr09g0383661</name>
</gene>
<dbReference type="EMBL" id="MNCJ02000324">
    <property type="protein sequence ID" value="KAF5790474.1"/>
    <property type="molecule type" value="Genomic_DNA"/>
</dbReference>
<dbReference type="InterPro" id="IPR014756">
    <property type="entry name" value="Ig_E-set"/>
</dbReference>
<evidence type="ECO:0000313" key="3">
    <source>
        <dbReference type="EMBL" id="OTG14697.1"/>
    </source>
</evidence>
<accession>A0A251TU70</accession>
<reference evidence="2 4" key="1">
    <citation type="journal article" date="2017" name="Nature">
        <title>The sunflower genome provides insights into oil metabolism, flowering and Asterid evolution.</title>
        <authorList>
            <person name="Badouin H."/>
            <person name="Gouzy J."/>
            <person name="Grassa C.J."/>
            <person name="Murat F."/>
            <person name="Staton S.E."/>
            <person name="Cottret L."/>
            <person name="Lelandais-Briere C."/>
            <person name="Owens G.L."/>
            <person name="Carrere S."/>
            <person name="Mayjonade B."/>
            <person name="Legrand L."/>
            <person name="Gill N."/>
            <person name="Kane N.C."/>
            <person name="Bowers J.E."/>
            <person name="Hubner S."/>
            <person name="Bellec A."/>
            <person name="Berard A."/>
            <person name="Berges H."/>
            <person name="Blanchet N."/>
            <person name="Boniface M.C."/>
            <person name="Brunel D."/>
            <person name="Catrice O."/>
            <person name="Chaidir N."/>
            <person name="Claudel C."/>
            <person name="Donnadieu C."/>
            <person name="Faraut T."/>
            <person name="Fievet G."/>
            <person name="Helmstetter N."/>
            <person name="King M."/>
            <person name="Knapp S.J."/>
            <person name="Lai Z."/>
            <person name="Le Paslier M.C."/>
            <person name="Lippi Y."/>
            <person name="Lorenzon L."/>
            <person name="Mandel J.R."/>
            <person name="Marage G."/>
            <person name="Marchand G."/>
            <person name="Marquand E."/>
            <person name="Bret-Mestries E."/>
            <person name="Morien E."/>
            <person name="Nambeesan S."/>
            <person name="Nguyen T."/>
            <person name="Pegot-Espagnet P."/>
            <person name="Pouilly N."/>
            <person name="Raftis F."/>
            <person name="Sallet E."/>
            <person name="Schiex T."/>
            <person name="Thomas J."/>
            <person name="Vandecasteele C."/>
            <person name="Vares D."/>
            <person name="Vear F."/>
            <person name="Vautrin S."/>
            <person name="Crespi M."/>
            <person name="Mangin B."/>
            <person name="Burke J.M."/>
            <person name="Salse J."/>
            <person name="Munos S."/>
            <person name="Vincourt P."/>
            <person name="Rieseberg L.H."/>
            <person name="Langlade N.B."/>
        </authorList>
    </citation>
    <scope>NUCLEOTIDE SEQUENCE [LARGE SCALE GENOMIC DNA]</scope>
    <source>
        <strain evidence="4">cv. SF193</strain>
        <tissue evidence="2">Leaves</tissue>
    </source>
</reference>
<dbReference type="PANTHER" id="PTHR32208:SF62">
    <property type="entry name" value="OXIDASE, PUTATIVE, EXPRESSED-RELATED"/>
    <property type="match status" value="1"/>
</dbReference>